<keyword evidence="1" id="KW-0378">Hydrolase</keyword>
<evidence type="ECO:0000313" key="2">
    <source>
        <dbReference type="Proteomes" id="UP000261111"/>
    </source>
</evidence>
<reference evidence="1 2" key="1">
    <citation type="submission" date="2018-08" db="EMBL/GenBank/DDBJ databases">
        <title>A genome reference for cultivated species of the human gut microbiota.</title>
        <authorList>
            <person name="Zou Y."/>
            <person name="Xue W."/>
            <person name="Luo G."/>
        </authorList>
    </citation>
    <scope>NUCLEOTIDE SEQUENCE [LARGE SCALE GENOMIC DNA]</scope>
    <source>
        <strain evidence="1 2">AF19-21</strain>
    </source>
</reference>
<organism evidence="1 2">
    <name type="scientific">Hungatella hathewayi</name>
    <dbReference type="NCBI Taxonomy" id="154046"/>
    <lineage>
        <taxon>Bacteria</taxon>
        <taxon>Bacillati</taxon>
        <taxon>Bacillota</taxon>
        <taxon>Clostridia</taxon>
        <taxon>Lachnospirales</taxon>
        <taxon>Lachnospiraceae</taxon>
        <taxon>Hungatella</taxon>
    </lineage>
</organism>
<dbReference type="Gene3D" id="3.40.50.1000">
    <property type="entry name" value="HAD superfamily/HAD-like"/>
    <property type="match status" value="1"/>
</dbReference>
<name>A0A3E2WQP4_9FIRM</name>
<dbReference type="AlphaFoldDB" id="A0A3E2WQP4"/>
<dbReference type="InterPro" id="IPR006379">
    <property type="entry name" value="HAD-SF_hydro_IIB"/>
</dbReference>
<dbReference type="SUPFAM" id="SSF56784">
    <property type="entry name" value="HAD-like"/>
    <property type="match status" value="1"/>
</dbReference>
<accession>A0A3E2WQP4</accession>
<dbReference type="InterPro" id="IPR036412">
    <property type="entry name" value="HAD-like_sf"/>
</dbReference>
<dbReference type="GO" id="GO:0005829">
    <property type="term" value="C:cytosol"/>
    <property type="evidence" value="ECO:0007669"/>
    <property type="project" value="TreeGrafter"/>
</dbReference>
<dbReference type="GO" id="GO:0000287">
    <property type="term" value="F:magnesium ion binding"/>
    <property type="evidence" value="ECO:0007669"/>
    <property type="project" value="TreeGrafter"/>
</dbReference>
<sequence length="154" mass="17903">MGGPWGWITDLKRPYPIIVNIISTDQIELPINKLQVLQTEDKIEEIFYILRRKYYKKYEIFRTAPRQLEILPCGISKGRALLQLMKLHNWSSKDVIAFGNGENDVSLFEIVESSYAMGQSCDYVKEKAAYITKTNDEEGIYYALLHHVINRSLK</sequence>
<dbReference type="PANTHER" id="PTHR10000:SF8">
    <property type="entry name" value="HAD SUPERFAMILY HYDROLASE-LIKE, TYPE 3"/>
    <property type="match status" value="1"/>
</dbReference>
<dbReference type="Proteomes" id="UP000261111">
    <property type="component" value="Unassembled WGS sequence"/>
</dbReference>
<dbReference type="NCBIfam" id="TIGR01484">
    <property type="entry name" value="HAD-SF-IIB"/>
    <property type="match status" value="1"/>
</dbReference>
<protein>
    <submittedName>
        <fullName evidence="1">HAD-IIB family hydrolase</fullName>
    </submittedName>
</protein>
<dbReference type="EMBL" id="QVIA01000016">
    <property type="protein sequence ID" value="RGC29529.1"/>
    <property type="molecule type" value="Genomic_DNA"/>
</dbReference>
<comment type="caution">
    <text evidence="1">The sequence shown here is derived from an EMBL/GenBank/DDBJ whole genome shotgun (WGS) entry which is preliminary data.</text>
</comment>
<dbReference type="InterPro" id="IPR023214">
    <property type="entry name" value="HAD_sf"/>
</dbReference>
<dbReference type="Pfam" id="PF08282">
    <property type="entry name" value="Hydrolase_3"/>
    <property type="match status" value="1"/>
</dbReference>
<evidence type="ECO:0000313" key="1">
    <source>
        <dbReference type="EMBL" id="RGC29529.1"/>
    </source>
</evidence>
<gene>
    <name evidence="1" type="ORF">DWX41_14715</name>
</gene>
<dbReference type="GO" id="GO:0016791">
    <property type="term" value="F:phosphatase activity"/>
    <property type="evidence" value="ECO:0007669"/>
    <property type="project" value="TreeGrafter"/>
</dbReference>
<proteinExistence type="predicted"/>
<dbReference type="PANTHER" id="PTHR10000">
    <property type="entry name" value="PHOSPHOSERINE PHOSPHATASE"/>
    <property type="match status" value="1"/>
</dbReference>